<keyword evidence="2" id="KW-1185">Reference proteome</keyword>
<dbReference type="Proteomes" id="UP001286456">
    <property type="component" value="Unassembled WGS sequence"/>
</dbReference>
<proteinExistence type="predicted"/>
<comment type="caution">
    <text evidence="1">The sequence shown here is derived from an EMBL/GenBank/DDBJ whole genome shotgun (WGS) entry which is preliminary data.</text>
</comment>
<name>A0AAE0IEX5_9PEZI</name>
<gene>
    <name evidence="1" type="ORF">B0T19DRAFT_427127</name>
</gene>
<sequence length="153" mass="16863">MENPGPILSWKRFLQGRMWPKVTDHPLTPIGSRSESRIQDRNLRSAKAFALDCHLCASHLHALCLCSGSLAALSLTGVYGRARVFPRAGLKEDCDGKDSECQVALPGCCHDKHITATADPTETWTVTPVLQNARVTIITIHRRSKMQTCLATQ</sequence>
<evidence type="ECO:0000313" key="1">
    <source>
        <dbReference type="EMBL" id="KAK3323875.1"/>
    </source>
</evidence>
<evidence type="ECO:0000313" key="2">
    <source>
        <dbReference type="Proteomes" id="UP001286456"/>
    </source>
</evidence>
<accession>A0AAE0IEX5</accession>
<protein>
    <submittedName>
        <fullName evidence="1">Uncharacterized protein</fullName>
    </submittedName>
</protein>
<organism evidence="1 2">
    <name type="scientific">Cercophora scortea</name>
    <dbReference type="NCBI Taxonomy" id="314031"/>
    <lineage>
        <taxon>Eukaryota</taxon>
        <taxon>Fungi</taxon>
        <taxon>Dikarya</taxon>
        <taxon>Ascomycota</taxon>
        <taxon>Pezizomycotina</taxon>
        <taxon>Sordariomycetes</taxon>
        <taxon>Sordariomycetidae</taxon>
        <taxon>Sordariales</taxon>
        <taxon>Lasiosphaeriaceae</taxon>
        <taxon>Cercophora</taxon>
    </lineage>
</organism>
<reference evidence="1" key="1">
    <citation type="journal article" date="2023" name="Mol. Phylogenet. Evol.">
        <title>Genome-scale phylogeny and comparative genomics of the fungal order Sordariales.</title>
        <authorList>
            <person name="Hensen N."/>
            <person name="Bonometti L."/>
            <person name="Westerberg I."/>
            <person name="Brannstrom I.O."/>
            <person name="Guillou S."/>
            <person name="Cros-Aarteil S."/>
            <person name="Calhoun S."/>
            <person name="Haridas S."/>
            <person name="Kuo A."/>
            <person name="Mondo S."/>
            <person name="Pangilinan J."/>
            <person name="Riley R."/>
            <person name="LaButti K."/>
            <person name="Andreopoulos B."/>
            <person name="Lipzen A."/>
            <person name="Chen C."/>
            <person name="Yan M."/>
            <person name="Daum C."/>
            <person name="Ng V."/>
            <person name="Clum A."/>
            <person name="Steindorff A."/>
            <person name="Ohm R.A."/>
            <person name="Martin F."/>
            <person name="Silar P."/>
            <person name="Natvig D.O."/>
            <person name="Lalanne C."/>
            <person name="Gautier V."/>
            <person name="Ament-Velasquez S.L."/>
            <person name="Kruys A."/>
            <person name="Hutchinson M.I."/>
            <person name="Powell A.J."/>
            <person name="Barry K."/>
            <person name="Miller A.N."/>
            <person name="Grigoriev I.V."/>
            <person name="Debuchy R."/>
            <person name="Gladieux P."/>
            <person name="Hiltunen Thoren M."/>
            <person name="Johannesson H."/>
        </authorList>
    </citation>
    <scope>NUCLEOTIDE SEQUENCE</scope>
    <source>
        <strain evidence="1">SMH4131-1</strain>
    </source>
</reference>
<dbReference type="EMBL" id="JAUEPO010000004">
    <property type="protein sequence ID" value="KAK3323875.1"/>
    <property type="molecule type" value="Genomic_DNA"/>
</dbReference>
<reference evidence="1" key="2">
    <citation type="submission" date="2023-06" db="EMBL/GenBank/DDBJ databases">
        <authorList>
            <consortium name="Lawrence Berkeley National Laboratory"/>
            <person name="Haridas S."/>
            <person name="Hensen N."/>
            <person name="Bonometti L."/>
            <person name="Westerberg I."/>
            <person name="Brannstrom I.O."/>
            <person name="Guillou S."/>
            <person name="Cros-Aarteil S."/>
            <person name="Calhoun S."/>
            <person name="Kuo A."/>
            <person name="Mondo S."/>
            <person name="Pangilinan J."/>
            <person name="Riley R."/>
            <person name="Labutti K."/>
            <person name="Andreopoulos B."/>
            <person name="Lipzen A."/>
            <person name="Chen C."/>
            <person name="Yanf M."/>
            <person name="Daum C."/>
            <person name="Ng V."/>
            <person name="Clum A."/>
            <person name="Steindorff A."/>
            <person name="Ohm R."/>
            <person name="Martin F."/>
            <person name="Silar P."/>
            <person name="Natvig D."/>
            <person name="Lalanne C."/>
            <person name="Gautier V."/>
            <person name="Ament-Velasquez S.L."/>
            <person name="Kruys A."/>
            <person name="Hutchinson M.I."/>
            <person name="Powell A.J."/>
            <person name="Barry K."/>
            <person name="Miller A.N."/>
            <person name="Grigoriev I.V."/>
            <person name="Debuchy R."/>
            <person name="Gladieux P."/>
            <person name="Thoren M.H."/>
            <person name="Johannesson H."/>
        </authorList>
    </citation>
    <scope>NUCLEOTIDE SEQUENCE</scope>
    <source>
        <strain evidence="1">SMH4131-1</strain>
    </source>
</reference>
<dbReference type="AlphaFoldDB" id="A0AAE0IEX5"/>